<keyword evidence="4" id="KW-1185">Reference proteome</keyword>
<dbReference type="PROSITE" id="PS00893">
    <property type="entry name" value="NUDIX_BOX"/>
    <property type="match status" value="1"/>
</dbReference>
<dbReference type="RefSeq" id="WP_120109668.1">
    <property type="nucleotide sequence ID" value="NZ_QXQB01000002.1"/>
</dbReference>
<dbReference type="Proteomes" id="UP000267798">
    <property type="component" value="Unassembled WGS sequence"/>
</dbReference>
<name>A0A3A6PFR8_9BACL</name>
<dbReference type="InterPro" id="IPR000086">
    <property type="entry name" value="NUDIX_hydrolase_dom"/>
</dbReference>
<dbReference type="GO" id="GO:0016787">
    <property type="term" value="F:hydrolase activity"/>
    <property type="evidence" value="ECO:0007669"/>
    <property type="project" value="UniProtKB-KW"/>
</dbReference>
<feature type="domain" description="Nudix hydrolase" evidence="2">
    <location>
        <begin position="24"/>
        <end position="93"/>
    </location>
</feature>
<proteinExistence type="predicted"/>
<dbReference type="InterPro" id="IPR015797">
    <property type="entry name" value="NUDIX_hydrolase-like_dom_sf"/>
</dbReference>
<evidence type="ECO:0000313" key="3">
    <source>
        <dbReference type="EMBL" id="RJX39857.1"/>
    </source>
</evidence>
<gene>
    <name evidence="3" type="ORF">D3P09_10710</name>
</gene>
<dbReference type="EMBL" id="QXQB01000002">
    <property type="protein sequence ID" value="RJX39857.1"/>
    <property type="molecule type" value="Genomic_DNA"/>
</dbReference>
<dbReference type="Gene3D" id="3.90.79.10">
    <property type="entry name" value="Nucleoside Triphosphate Pyrophosphohydrolase"/>
    <property type="match status" value="1"/>
</dbReference>
<dbReference type="AlphaFoldDB" id="A0A3A6PFR8"/>
<keyword evidence="1" id="KW-0378">Hydrolase</keyword>
<dbReference type="Pfam" id="PF00293">
    <property type="entry name" value="NUDIX"/>
    <property type="match status" value="1"/>
</dbReference>
<organism evidence="3 4">
    <name type="scientific">Paenibacillus pinisoli</name>
    <dbReference type="NCBI Taxonomy" id="1276110"/>
    <lineage>
        <taxon>Bacteria</taxon>
        <taxon>Bacillati</taxon>
        <taxon>Bacillota</taxon>
        <taxon>Bacilli</taxon>
        <taxon>Bacillales</taxon>
        <taxon>Paenibacillaceae</taxon>
        <taxon>Paenibacillus</taxon>
    </lineage>
</organism>
<sequence>MLIPLNGAFPADKTIAGIHSIPVAEDGSIVFVWDKYEKALTTVGGRLDSNEDIDAALDRETMEEAGIVLEARRIPFAAWYWESTDTFTVFVMARIREYRELPEGFETTGRVAMNLETARELITTLEGDGLRLQLLALVEPLYAREFK</sequence>
<evidence type="ECO:0000313" key="4">
    <source>
        <dbReference type="Proteomes" id="UP000267798"/>
    </source>
</evidence>
<reference evidence="3 4" key="1">
    <citation type="submission" date="2018-09" db="EMBL/GenBank/DDBJ databases">
        <title>Paenibacillus aracenensis nov. sp. isolated from a cave in southern Spain.</title>
        <authorList>
            <person name="Jurado V."/>
            <person name="Gutierrez-Patricio S."/>
            <person name="Gonzalez-Pimentel J.L."/>
            <person name="Miller A.Z."/>
            <person name="Laiz L."/>
            <person name="Saiz-Jimenez C."/>
        </authorList>
    </citation>
    <scope>NUCLEOTIDE SEQUENCE [LARGE SCALE GENOMIC DNA]</scope>
    <source>
        <strain evidence="3 4">JCM 19203</strain>
    </source>
</reference>
<dbReference type="SUPFAM" id="SSF55811">
    <property type="entry name" value="Nudix"/>
    <property type="match status" value="1"/>
</dbReference>
<dbReference type="OrthoDB" id="2890244at2"/>
<dbReference type="InterPro" id="IPR020084">
    <property type="entry name" value="NUDIX_hydrolase_CS"/>
</dbReference>
<protein>
    <submittedName>
        <fullName evidence="3">NUDIX domain-containing protein</fullName>
    </submittedName>
</protein>
<comment type="caution">
    <text evidence="3">The sequence shown here is derived from an EMBL/GenBank/DDBJ whole genome shotgun (WGS) entry which is preliminary data.</text>
</comment>
<evidence type="ECO:0000256" key="1">
    <source>
        <dbReference type="ARBA" id="ARBA00022801"/>
    </source>
</evidence>
<evidence type="ECO:0000259" key="2">
    <source>
        <dbReference type="Pfam" id="PF00293"/>
    </source>
</evidence>
<accession>A0A3A6PFR8</accession>